<keyword evidence="2" id="KW-1185">Reference proteome</keyword>
<sequence>MSNPLHRPKHGVKTDGAFLPGNLQSDFLLKSTIGDSAFPELQTSVRRGTSTVYSAPGELPRQGAGKTAALATRVALATRAAPPNLGQKGNQSRLLCSKSCRAEVPAKPLHRPQESRWRPVQLLHWESSAP</sequence>
<dbReference type="EMBL" id="JASSZA010000011">
    <property type="protein sequence ID" value="KAK2097674.1"/>
    <property type="molecule type" value="Genomic_DNA"/>
</dbReference>
<reference evidence="1 2" key="1">
    <citation type="submission" date="2023-05" db="EMBL/GenBank/DDBJ databases">
        <title>B98-5 Cell Line De Novo Hybrid Assembly: An Optical Mapping Approach.</title>
        <authorList>
            <person name="Kananen K."/>
            <person name="Auerbach J.A."/>
            <person name="Kautto E."/>
            <person name="Blachly J.S."/>
        </authorList>
    </citation>
    <scope>NUCLEOTIDE SEQUENCE [LARGE SCALE GENOMIC DNA]</scope>
    <source>
        <strain evidence="1">B95-8</strain>
        <tissue evidence="1">Cell line</tissue>
    </source>
</reference>
<name>A0ABQ9ULJ7_SAGOE</name>
<organism evidence="1 2">
    <name type="scientific">Saguinus oedipus</name>
    <name type="common">Cotton-top tamarin</name>
    <name type="synonym">Oedipomidas oedipus</name>
    <dbReference type="NCBI Taxonomy" id="9490"/>
    <lineage>
        <taxon>Eukaryota</taxon>
        <taxon>Metazoa</taxon>
        <taxon>Chordata</taxon>
        <taxon>Craniata</taxon>
        <taxon>Vertebrata</taxon>
        <taxon>Euteleostomi</taxon>
        <taxon>Mammalia</taxon>
        <taxon>Eutheria</taxon>
        <taxon>Euarchontoglires</taxon>
        <taxon>Primates</taxon>
        <taxon>Haplorrhini</taxon>
        <taxon>Platyrrhini</taxon>
        <taxon>Cebidae</taxon>
        <taxon>Callitrichinae</taxon>
        <taxon>Saguinus</taxon>
    </lineage>
</organism>
<protein>
    <submittedName>
        <fullName evidence="1">Uncharacterized protein</fullName>
    </submittedName>
</protein>
<accession>A0ABQ9ULJ7</accession>
<evidence type="ECO:0000313" key="2">
    <source>
        <dbReference type="Proteomes" id="UP001266305"/>
    </source>
</evidence>
<dbReference type="Proteomes" id="UP001266305">
    <property type="component" value="Unassembled WGS sequence"/>
</dbReference>
<gene>
    <name evidence="1" type="ORF">P7K49_023125</name>
</gene>
<comment type="caution">
    <text evidence="1">The sequence shown here is derived from an EMBL/GenBank/DDBJ whole genome shotgun (WGS) entry which is preliminary data.</text>
</comment>
<proteinExistence type="predicted"/>
<evidence type="ECO:0000313" key="1">
    <source>
        <dbReference type="EMBL" id="KAK2097674.1"/>
    </source>
</evidence>